<dbReference type="GO" id="GO:0003677">
    <property type="term" value="F:DNA binding"/>
    <property type="evidence" value="ECO:0007669"/>
    <property type="project" value="InterPro"/>
</dbReference>
<organism evidence="2 3">
    <name type="scientific">Plesiocystis pacifica SIR-1</name>
    <dbReference type="NCBI Taxonomy" id="391625"/>
    <lineage>
        <taxon>Bacteria</taxon>
        <taxon>Pseudomonadati</taxon>
        <taxon>Myxococcota</taxon>
        <taxon>Polyangia</taxon>
        <taxon>Nannocystales</taxon>
        <taxon>Nannocystaceae</taxon>
        <taxon>Plesiocystis</taxon>
    </lineage>
</organism>
<accession>A6G3E9</accession>
<evidence type="ECO:0000259" key="1">
    <source>
        <dbReference type="PROSITE" id="PS50943"/>
    </source>
</evidence>
<gene>
    <name evidence="2" type="ORF">PPSIR1_21049</name>
</gene>
<keyword evidence="3" id="KW-1185">Reference proteome</keyword>
<dbReference type="STRING" id="391625.PPSIR1_21049"/>
<comment type="caution">
    <text evidence="2">The sequence shown here is derived from an EMBL/GenBank/DDBJ whole genome shotgun (WGS) entry which is preliminary data.</text>
</comment>
<dbReference type="Proteomes" id="UP000005801">
    <property type="component" value="Unassembled WGS sequence"/>
</dbReference>
<dbReference type="RefSeq" id="WP_006971248.1">
    <property type="nucleotide sequence ID" value="NZ_ABCS01000018.1"/>
</dbReference>
<dbReference type="SMART" id="SM00530">
    <property type="entry name" value="HTH_XRE"/>
    <property type="match status" value="1"/>
</dbReference>
<proteinExistence type="predicted"/>
<dbReference type="OrthoDB" id="5520443at2"/>
<dbReference type="InterPro" id="IPR001387">
    <property type="entry name" value="Cro/C1-type_HTH"/>
</dbReference>
<reference evidence="2 3" key="1">
    <citation type="submission" date="2007-06" db="EMBL/GenBank/DDBJ databases">
        <authorList>
            <person name="Shimkets L."/>
            <person name="Ferriera S."/>
            <person name="Johnson J."/>
            <person name="Kravitz S."/>
            <person name="Beeson K."/>
            <person name="Sutton G."/>
            <person name="Rogers Y.-H."/>
            <person name="Friedman R."/>
            <person name="Frazier M."/>
            <person name="Venter J.C."/>
        </authorList>
    </citation>
    <scope>NUCLEOTIDE SEQUENCE [LARGE SCALE GENOMIC DNA]</scope>
    <source>
        <strain evidence="2 3">SIR-1</strain>
    </source>
</reference>
<protein>
    <recommendedName>
        <fullName evidence="1">HTH cro/C1-type domain-containing protein</fullName>
    </recommendedName>
</protein>
<evidence type="ECO:0000313" key="3">
    <source>
        <dbReference type="Proteomes" id="UP000005801"/>
    </source>
</evidence>
<dbReference type="SUPFAM" id="SSF47413">
    <property type="entry name" value="lambda repressor-like DNA-binding domains"/>
    <property type="match status" value="1"/>
</dbReference>
<dbReference type="InterPro" id="IPR010982">
    <property type="entry name" value="Lambda_DNA-bd_dom_sf"/>
</dbReference>
<dbReference type="Pfam" id="PF01381">
    <property type="entry name" value="HTH_3"/>
    <property type="match status" value="1"/>
</dbReference>
<dbReference type="EMBL" id="ABCS01000018">
    <property type="protein sequence ID" value="EDM79556.1"/>
    <property type="molecule type" value="Genomic_DNA"/>
</dbReference>
<sequence>MTRRPAYEVLASNLHRLSFEQNLTLDDVAAKVGITREHLEGICKGEIDPDLDLVSLIAEAVGTTAPELLTEPNYH</sequence>
<name>A6G3E9_9BACT</name>
<dbReference type="Gene3D" id="1.10.260.40">
    <property type="entry name" value="lambda repressor-like DNA-binding domains"/>
    <property type="match status" value="1"/>
</dbReference>
<dbReference type="PROSITE" id="PS50943">
    <property type="entry name" value="HTH_CROC1"/>
    <property type="match status" value="1"/>
</dbReference>
<dbReference type="AlphaFoldDB" id="A6G3E9"/>
<evidence type="ECO:0000313" key="2">
    <source>
        <dbReference type="EMBL" id="EDM79556.1"/>
    </source>
</evidence>
<dbReference type="CDD" id="cd00093">
    <property type="entry name" value="HTH_XRE"/>
    <property type="match status" value="1"/>
</dbReference>
<feature type="domain" description="HTH cro/C1-type" evidence="1">
    <location>
        <begin position="20"/>
        <end position="68"/>
    </location>
</feature>